<dbReference type="Proteomes" id="UP000242715">
    <property type="component" value="Unassembled WGS sequence"/>
</dbReference>
<dbReference type="EMBL" id="DF973857">
    <property type="protein sequence ID" value="GAU41304.1"/>
    <property type="molecule type" value="Genomic_DNA"/>
</dbReference>
<keyword evidence="1" id="KW-0472">Membrane</keyword>
<gene>
    <name evidence="2" type="ORF">TSUD_325180</name>
</gene>
<dbReference type="AlphaFoldDB" id="A0A2Z6N990"/>
<sequence>MANVYVPCDDGAKQGPWDSLSERIQFLGGGGFVSAGITMRLNMLMNAARHASSFIEDNNLIDLPLSGRKFTWFKGDGLAMCRLDRMNASISWQQSFSLWLKEEDANSKYFHSVLAGRRRGNVISVIQVNGVTLEEVTPIRQTVFSHFASHFKVVNVDRPRVDNLQFKRLNQLESGSLIKPFSEAEVRAAVWDSDSYKTPGPYGVNFGFFKDFWDALRSNVIRFISEFRRNGKLTKGEAASALCCKVGNIPFLYLGLPIGDDPRCLGFWEPVLARLKKILSGWKSRFLSFGGLLVLIKSVLTSLHVYALSFFKAPSEGLWFRVLAARYGRVLEQEWFSTQTHDFNEKDLSAPRSALQPVRGQILSEARRAYQKQYIMLSEAALIFKIPTLIRPSLKDIPFKFKRTTR</sequence>
<proteinExistence type="predicted"/>
<keyword evidence="1" id="KW-1133">Transmembrane helix</keyword>
<evidence type="ECO:0000256" key="1">
    <source>
        <dbReference type="SAM" id="Phobius"/>
    </source>
</evidence>
<protein>
    <submittedName>
        <fullName evidence="2">Uncharacterized protein</fullName>
    </submittedName>
</protein>
<accession>A0A2Z6N990</accession>
<dbReference type="PANTHER" id="PTHR33116:SF78">
    <property type="entry name" value="OS12G0587133 PROTEIN"/>
    <property type="match status" value="1"/>
</dbReference>
<evidence type="ECO:0000313" key="3">
    <source>
        <dbReference type="Proteomes" id="UP000242715"/>
    </source>
</evidence>
<evidence type="ECO:0000313" key="2">
    <source>
        <dbReference type="EMBL" id="GAU41304.1"/>
    </source>
</evidence>
<feature type="transmembrane region" description="Helical" evidence="1">
    <location>
        <begin position="286"/>
        <end position="307"/>
    </location>
</feature>
<name>A0A2Z6N990_TRISU</name>
<keyword evidence="1" id="KW-0812">Transmembrane</keyword>
<keyword evidence="3" id="KW-1185">Reference proteome</keyword>
<dbReference type="OrthoDB" id="1938551at2759"/>
<organism evidence="2 3">
    <name type="scientific">Trifolium subterraneum</name>
    <name type="common">Subterranean clover</name>
    <dbReference type="NCBI Taxonomy" id="3900"/>
    <lineage>
        <taxon>Eukaryota</taxon>
        <taxon>Viridiplantae</taxon>
        <taxon>Streptophyta</taxon>
        <taxon>Embryophyta</taxon>
        <taxon>Tracheophyta</taxon>
        <taxon>Spermatophyta</taxon>
        <taxon>Magnoliopsida</taxon>
        <taxon>eudicotyledons</taxon>
        <taxon>Gunneridae</taxon>
        <taxon>Pentapetalae</taxon>
        <taxon>rosids</taxon>
        <taxon>fabids</taxon>
        <taxon>Fabales</taxon>
        <taxon>Fabaceae</taxon>
        <taxon>Papilionoideae</taxon>
        <taxon>50 kb inversion clade</taxon>
        <taxon>NPAAA clade</taxon>
        <taxon>Hologalegina</taxon>
        <taxon>IRL clade</taxon>
        <taxon>Trifolieae</taxon>
        <taxon>Trifolium</taxon>
    </lineage>
</organism>
<dbReference type="PANTHER" id="PTHR33116">
    <property type="entry name" value="REVERSE TRANSCRIPTASE ZINC-BINDING DOMAIN-CONTAINING PROTEIN-RELATED-RELATED"/>
    <property type="match status" value="1"/>
</dbReference>
<reference evidence="3" key="1">
    <citation type="journal article" date="2017" name="Front. Plant Sci.">
        <title>Climate Clever Clovers: New Paradigm to Reduce the Environmental Footprint of Ruminants by Breeding Low Methanogenic Forages Utilizing Haplotype Variation.</title>
        <authorList>
            <person name="Kaur P."/>
            <person name="Appels R."/>
            <person name="Bayer P.E."/>
            <person name="Keeble-Gagnere G."/>
            <person name="Wang J."/>
            <person name="Hirakawa H."/>
            <person name="Shirasawa K."/>
            <person name="Vercoe P."/>
            <person name="Stefanova K."/>
            <person name="Durmic Z."/>
            <person name="Nichols P."/>
            <person name="Revell C."/>
            <person name="Isobe S.N."/>
            <person name="Edwards D."/>
            <person name="Erskine W."/>
        </authorList>
    </citation>
    <scope>NUCLEOTIDE SEQUENCE [LARGE SCALE GENOMIC DNA]</scope>
    <source>
        <strain evidence="3">cv. Daliak</strain>
    </source>
</reference>